<feature type="region of interest" description="Disordered" evidence="1">
    <location>
        <begin position="401"/>
        <end position="432"/>
    </location>
</feature>
<evidence type="ECO:0000256" key="2">
    <source>
        <dbReference type="SAM" id="SignalP"/>
    </source>
</evidence>
<keyword evidence="2" id="KW-0732">Signal</keyword>
<feature type="chain" id="PRO_5043484124" evidence="2">
    <location>
        <begin position="25"/>
        <end position="1124"/>
    </location>
</feature>
<organism evidence="3 4">
    <name type="scientific">Caerostris darwini</name>
    <dbReference type="NCBI Taxonomy" id="1538125"/>
    <lineage>
        <taxon>Eukaryota</taxon>
        <taxon>Metazoa</taxon>
        <taxon>Ecdysozoa</taxon>
        <taxon>Arthropoda</taxon>
        <taxon>Chelicerata</taxon>
        <taxon>Arachnida</taxon>
        <taxon>Araneae</taxon>
        <taxon>Araneomorphae</taxon>
        <taxon>Entelegynae</taxon>
        <taxon>Araneoidea</taxon>
        <taxon>Araneidae</taxon>
        <taxon>Caerostris</taxon>
    </lineage>
</organism>
<feature type="region of interest" description="Disordered" evidence="1">
    <location>
        <begin position="922"/>
        <end position="975"/>
    </location>
</feature>
<feature type="region of interest" description="Disordered" evidence="1">
    <location>
        <begin position="35"/>
        <end position="61"/>
    </location>
</feature>
<feature type="compositionally biased region" description="Polar residues" evidence="1">
    <location>
        <begin position="77"/>
        <end position="106"/>
    </location>
</feature>
<feature type="compositionally biased region" description="Low complexity" evidence="1">
    <location>
        <begin position="521"/>
        <end position="542"/>
    </location>
</feature>
<feature type="region of interest" description="Disordered" evidence="1">
    <location>
        <begin position="786"/>
        <end position="840"/>
    </location>
</feature>
<protein>
    <submittedName>
        <fullName evidence="3">Uncharacterized protein</fullName>
    </submittedName>
</protein>
<dbReference type="EMBL" id="BPLQ01012395">
    <property type="protein sequence ID" value="GIY65148.1"/>
    <property type="molecule type" value="Genomic_DNA"/>
</dbReference>
<evidence type="ECO:0000256" key="1">
    <source>
        <dbReference type="SAM" id="MobiDB-lite"/>
    </source>
</evidence>
<feature type="region of interest" description="Disordered" evidence="1">
    <location>
        <begin position="167"/>
        <end position="189"/>
    </location>
</feature>
<feature type="region of interest" description="Disordered" evidence="1">
    <location>
        <begin position="1100"/>
        <end position="1124"/>
    </location>
</feature>
<feature type="compositionally biased region" description="Low complexity" evidence="1">
    <location>
        <begin position="401"/>
        <end position="421"/>
    </location>
</feature>
<name>A0AAV4V5Y1_9ARAC</name>
<evidence type="ECO:0000313" key="3">
    <source>
        <dbReference type="EMBL" id="GIY65148.1"/>
    </source>
</evidence>
<proteinExistence type="predicted"/>
<feature type="compositionally biased region" description="Polar residues" evidence="1">
    <location>
        <begin position="713"/>
        <end position="726"/>
    </location>
</feature>
<dbReference type="Proteomes" id="UP001054837">
    <property type="component" value="Unassembled WGS sequence"/>
</dbReference>
<reference evidence="3 4" key="1">
    <citation type="submission" date="2021-06" db="EMBL/GenBank/DDBJ databases">
        <title>Caerostris darwini draft genome.</title>
        <authorList>
            <person name="Kono N."/>
            <person name="Arakawa K."/>
        </authorList>
    </citation>
    <scope>NUCLEOTIDE SEQUENCE [LARGE SCALE GENOMIC DNA]</scope>
</reference>
<feature type="compositionally biased region" description="Low complexity" evidence="1">
    <location>
        <begin position="626"/>
        <end position="649"/>
    </location>
</feature>
<keyword evidence="4" id="KW-1185">Reference proteome</keyword>
<feature type="region of interest" description="Disordered" evidence="1">
    <location>
        <begin position="73"/>
        <end position="137"/>
    </location>
</feature>
<feature type="region of interest" description="Disordered" evidence="1">
    <location>
        <begin position="1010"/>
        <end position="1038"/>
    </location>
</feature>
<sequence>MNSILVRQILLWLLLVTAFSQISAQTTTTAAAAATTTTASTPVATAETTTASSTTTPTLTTEAAGGTTLTAADSAAPTTTVATESSNLEATTEGTASNEALSTSNLKRGYRFESTRKKPIANQEANPQESGAKDKSEEKKIAWKFGRGGNNQEGWSVRPNPNSGYPLWKKEAPASNGAAPQVEQGVSDAEGKKNNDQQAYIVWNVGQGNVPNGWTLSATPDGWGPGQAGGAAPVVGGWPPPDAVVEPSPGNNGWNAGGWVEEQPTDEEDTQGGWVEEGVAPQINAEEGWSAQGGAPQQEGWAAPPAGNLGNGWANGPPQGPAVNSPQPNAWAAQPNGHQKNGWNARPSQGGNDGAGWIAPQQGGNGWAPQQPVRGVQPDAPAAVNGWNAGPVQVDNSGWNQNGNGWAPPAANGGWNNNAPSSGGGGWNGDQANVAGWNAGLQDDALSWKVYNEDTRTMENLDDNSGWKVIGDGGDEGWKLIDDKGNIEWKIENINGEWKVTSADELPTVDNSTATEVEAANATTDATNATSEEATATTPAPSGGWDDDKQGRYIVWKFSEDGKGEARVYGGRGTEPEVWSVGDNNQYWKETMGIKSNGNNAQNANNGWSADGTAWQNDGGWQNSYQPGSGSWQTTGTTTPQQNNGWNNGAPGVSPQGKGPGWQSGGPTAPASNGWKNGANVAPKPENNRGWQTGNAAHQGGGNGWQQKAPAAPQTTTWSNVGSTPQHVGGWQNQQPQAAGAWNNGGAAPQTAGGWQNTAPVNQPVNGGWKDTGTVTQAGWQNGNGAVAPQSGGGWAPGTNGRKGRTKGRWRNPGARARNTNGWQPNKQANGKKNVARNPWNSRNRASSWVQGNGGATVTTWNNSPAPSVAPTVNTNGKAPNSDSWKNGGNKAGVSGGWSANGKNPQTVPYIIVIKTPDGATAGAGQGATNSWSNGGGPATTNRVKVANGNKPRNNRRSSGWKMNRAGSSGWQWNPQGGSEGWKWMDGWMGSGGGFGGWMSDKDTMYSGWKPTQNNGASSTASKSPNQRIGTAPKTKKSGGKMVFVFGTKKNSSGGWAKPNGKKKGKQVIILDYTTAGKKAPKGEDGMKKDIESVIQALKTGKPTGVQGGRAWKQAPQENQQQWG</sequence>
<feature type="region of interest" description="Disordered" evidence="1">
    <location>
        <begin position="290"/>
        <end position="376"/>
    </location>
</feature>
<feature type="compositionally biased region" description="Polar residues" evidence="1">
    <location>
        <begin position="336"/>
        <end position="350"/>
    </location>
</feature>
<gene>
    <name evidence="3" type="primary">AVEN_265510_1</name>
    <name evidence="3" type="ORF">CDAR_226421</name>
</gene>
<feature type="signal peptide" evidence="2">
    <location>
        <begin position="1"/>
        <end position="24"/>
    </location>
</feature>
<dbReference type="AlphaFoldDB" id="A0AAV4V5Y1"/>
<accession>A0AAV4V5Y1</accession>
<feature type="compositionally biased region" description="Polar residues" evidence="1">
    <location>
        <begin position="861"/>
        <end position="887"/>
    </location>
</feature>
<feature type="region of interest" description="Disordered" evidence="1">
    <location>
        <begin position="521"/>
        <end position="548"/>
    </location>
</feature>
<comment type="caution">
    <text evidence="3">The sequence shown here is derived from an EMBL/GenBank/DDBJ whole genome shotgun (WGS) entry which is preliminary data.</text>
</comment>
<feature type="region of interest" description="Disordered" evidence="1">
    <location>
        <begin position="861"/>
        <end position="900"/>
    </location>
</feature>
<feature type="region of interest" description="Disordered" evidence="1">
    <location>
        <begin position="599"/>
        <end position="728"/>
    </location>
</feature>
<feature type="compositionally biased region" description="Polar residues" evidence="1">
    <location>
        <begin position="1010"/>
        <end position="1029"/>
    </location>
</feature>
<feature type="compositionally biased region" description="Polar residues" evidence="1">
    <location>
        <begin position="966"/>
        <end position="975"/>
    </location>
</feature>
<evidence type="ECO:0000313" key="4">
    <source>
        <dbReference type="Proteomes" id="UP001054837"/>
    </source>
</evidence>
<feature type="compositionally biased region" description="Polar residues" evidence="1">
    <location>
        <begin position="818"/>
        <end position="831"/>
    </location>
</feature>
<feature type="compositionally biased region" description="Polar residues" evidence="1">
    <location>
        <begin position="614"/>
        <end position="625"/>
    </location>
</feature>